<evidence type="ECO:0000256" key="4">
    <source>
        <dbReference type="ARBA" id="ARBA00040926"/>
    </source>
</evidence>
<proteinExistence type="inferred from homology"/>
<reference evidence="9" key="1">
    <citation type="journal article" date="2005" name="Int. J. Syst. Evol. Microbiol.">
        <title>Methanofollis formosanus sp. nov., isolated from a fish pond.</title>
        <authorList>
            <person name="Wu S.Y."/>
            <person name="Chen S.C."/>
            <person name="Lai M.C."/>
        </authorList>
    </citation>
    <scope>NUCLEOTIDE SEQUENCE</scope>
    <source>
        <strain evidence="9">ML15</strain>
    </source>
</reference>
<dbReference type="PROSITE" id="PS01096">
    <property type="entry name" value="PPIC_PPIASE_1"/>
    <property type="match status" value="1"/>
</dbReference>
<dbReference type="InterPro" id="IPR052204">
    <property type="entry name" value="PpiC/parvulin_rotamase"/>
</dbReference>
<evidence type="ECO:0000256" key="7">
    <source>
        <dbReference type="ARBA" id="ARBA00046231"/>
    </source>
</evidence>
<dbReference type="InterPro" id="IPR046357">
    <property type="entry name" value="PPIase_dom_sf"/>
</dbReference>
<comment type="similarity">
    <text evidence="2">Belongs to the PpiC/parvulin rotamase family.</text>
</comment>
<evidence type="ECO:0000256" key="1">
    <source>
        <dbReference type="ARBA" id="ARBA00004496"/>
    </source>
</evidence>
<feature type="domain" description="PpiC" evidence="8">
    <location>
        <begin position="13"/>
        <end position="102"/>
    </location>
</feature>
<protein>
    <recommendedName>
        <fullName evidence="4">Peptidyl-prolyl cis-trans isomerase C</fullName>
    </recommendedName>
    <alternativeName>
        <fullName evidence="6">Parvulin</fullName>
    </alternativeName>
    <alternativeName>
        <fullName evidence="5">Rotamase C</fullName>
    </alternativeName>
</protein>
<evidence type="ECO:0000256" key="3">
    <source>
        <dbReference type="ARBA" id="ARBA00022490"/>
    </source>
</evidence>
<dbReference type="GO" id="GO:0005737">
    <property type="term" value="C:cytoplasm"/>
    <property type="evidence" value="ECO:0007669"/>
    <property type="project" value="UniProtKB-SubCell"/>
</dbReference>
<evidence type="ECO:0000256" key="6">
    <source>
        <dbReference type="ARBA" id="ARBA00043072"/>
    </source>
</evidence>
<evidence type="ECO:0000313" key="10">
    <source>
        <dbReference type="Proteomes" id="UP000826709"/>
    </source>
</evidence>
<keyword evidence="10" id="KW-1185">Reference proteome</keyword>
<dbReference type="Gene3D" id="3.10.50.40">
    <property type="match status" value="1"/>
</dbReference>
<dbReference type="SUPFAM" id="SSF54534">
    <property type="entry name" value="FKBP-like"/>
    <property type="match status" value="1"/>
</dbReference>
<accession>A0A8G1EFM4</accession>
<dbReference type="Proteomes" id="UP000826709">
    <property type="component" value="Chromosome"/>
</dbReference>
<comment type="subcellular location">
    <subcellularLocation>
        <location evidence="1">Cytoplasm</location>
    </subcellularLocation>
</comment>
<name>A0A8G1EFM4_9EURY</name>
<evidence type="ECO:0000313" key="9">
    <source>
        <dbReference type="EMBL" id="QYZ78885.1"/>
    </source>
</evidence>
<gene>
    <name evidence="9" type="ORF">E2N92_05320</name>
</gene>
<comment type="function">
    <text evidence="7">PPIases accelerate the folding of proteins. It prefers amino acid residues with hydrophobic side chains like leucine and phenylalanine in the P1 position of the peptides substrates.</text>
</comment>
<evidence type="ECO:0000256" key="2">
    <source>
        <dbReference type="ARBA" id="ARBA00007656"/>
    </source>
</evidence>
<dbReference type="PANTHER" id="PTHR43629:SF2">
    <property type="entry name" value="RHODANESE-LIKE_PPIC DOMAIN-CONTAINING PROTEIN 12, CHLOROPLASTIC"/>
    <property type="match status" value="1"/>
</dbReference>
<dbReference type="AlphaFoldDB" id="A0A8G1EFM4"/>
<dbReference type="EMBL" id="CP037968">
    <property type="protein sequence ID" value="QYZ78885.1"/>
    <property type="molecule type" value="Genomic_DNA"/>
</dbReference>
<dbReference type="GO" id="GO:0003755">
    <property type="term" value="F:peptidyl-prolyl cis-trans isomerase activity"/>
    <property type="evidence" value="ECO:0007669"/>
    <property type="project" value="InterPro"/>
</dbReference>
<keyword evidence="3" id="KW-0963">Cytoplasm</keyword>
<dbReference type="Pfam" id="PF00639">
    <property type="entry name" value="Rotamase"/>
    <property type="match status" value="1"/>
</dbReference>
<organism evidence="9 10">
    <name type="scientific">Methanofollis formosanus</name>
    <dbReference type="NCBI Taxonomy" id="299308"/>
    <lineage>
        <taxon>Archaea</taxon>
        <taxon>Methanobacteriati</taxon>
        <taxon>Methanobacteriota</taxon>
        <taxon>Stenosarchaea group</taxon>
        <taxon>Methanomicrobia</taxon>
        <taxon>Methanomicrobiales</taxon>
        <taxon>Methanomicrobiaceae</taxon>
        <taxon>Methanofollis</taxon>
    </lineage>
</organism>
<dbReference type="PANTHER" id="PTHR43629">
    <property type="entry name" value="PEPTIDYL-PROLYL CIS-TRANS ISOMERASE"/>
    <property type="match status" value="1"/>
</dbReference>
<sequence length="104" mass="11282">MQFISPDVPSFSVVQCNASHILVGSMAEAHELIERVRSGEDFEALARKHSICPSGRDGGKLGWFGKGQMVAPFEKAAFAGKEGEVVGPVKTQFGWHVIRINGKK</sequence>
<reference evidence="9" key="2">
    <citation type="submission" date="2019-03" db="EMBL/GenBank/DDBJ databases">
        <authorList>
            <person name="Chen S.-C."/>
            <person name="Wu S.-Y."/>
            <person name="Lai M.-C."/>
        </authorList>
    </citation>
    <scope>NUCLEOTIDE SEQUENCE</scope>
    <source>
        <strain evidence="9">ML15</strain>
    </source>
</reference>
<dbReference type="KEGG" id="mfk:E2N92_05320"/>
<dbReference type="InterPro" id="IPR023058">
    <property type="entry name" value="PPIase_PpiC_CS"/>
</dbReference>
<evidence type="ECO:0000259" key="8">
    <source>
        <dbReference type="PROSITE" id="PS50198"/>
    </source>
</evidence>
<dbReference type="InterPro" id="IPR000297">
    <property type="entry name" value="PPIase_PpiC"/>
</dbReference>
<evidence type="ECO:0000256" key="5">
    <source>
        <dbReference type="ARBA" id="ARBA00041926"/>
    </source>
</evidence>
<dbReference type="PROSITE" id="PS50198">
    <property type="entry name" value="PPIC_PPIASE_2"/>
    <property type="match status" value="1"/>
</dbReference>
<keyword evidence="9" id="KW-0413">Isomerase</keyword>